<organism evidence="2 3">
    <name type="scientific">Colletotrichum phormii</name>
    <dbReference type="NCBI Taxonomy" id="359342"/>
    <lineage>
        <taxon>Eukaryota</taxon>
        <taxon>Fungi</taxon>
        <taxon>Dikarya</taxon>
        <taxon>Ascomycota</taxon>
        <taxon>Pezizomycotina</taxon>
        <taxon>Sordariomycetes</taxon>
        <taxon>Hypocreomycetidae</taxon>
        <taxon>Glomerellales</taxon>
        <taxon>Glomerellaceae</taxon>
        <taxon>Colletotrichum</taxon>
        <taxon>Colletotrichum acutatum species complex</taxon>
    </lineage>
</organism>
<dbReference type="GeneID" id="85467493"/>
<dbReference type="RefSeq" id="XP_060447016.1">
    <property type="nucleotide sequence ID" value="XM_060582631.1"/>
</dbReference>
<feature type="compositionally biased region" description="Polar residues" evidence="1">
    <location>
        <begin position="403"/>
        <end position="414"/>
    </location>
</feature>
<evidence type="ECO:0008006" key="4">
    <source>
        <dbReference type="Google" id="ProtNLM"/>
    </source>
</evidence>
<reference evidence="2" key="1">
    <citation type="submission" date="2021-06" db="EMBL/GenBank/DDBJ databases">
        <title>Comparative genomics, transcriptomics and evolutionary studies reveal genomic signatures of adaptation to plant cell wall in hemibiotrophic fungi.</title>
        <authorList>
            <consortium name="DOE Joint Genome Institute"/>
            <person name="Baroncelli R."/>
            <person name="Diaz J.F."/>
            <person name="Benocci T."/>
            <person name="Peng M."/>
            <person name="Battaglia E."/>
            <person name="Haridas S."/>
            <person name="Andreopoulos W."/>
            <person name="Labutti K."/>
            <person name="Pangilinan J."/>
            <person name="Floch G.L."/>
            <person name="Makela M.R."/>
            <person name="Henrissat B."/>
            <person name="Grigoriev I.V."/>
            <person name="Crouch J.A."/>
            <person name="De Vries R.P."/>
            <person name="Sukno S.A."/>
            <person name="Thon M.R."/>
        </authorList>
    </citation>
    <scope>NUCLEOTIDE SEQUENCE</scope>
    <source>
        <strain evidence="2">CBS 102054</strain>
    </source>
</reference>
<evidence type="ECO:0000313" key="2">
    <source>
        <dbReference type="EMBL" id="KAK1638409.1"/>
    </source>
</evidence>
<evidence type="ECO:0000256" key="1">
    <source>
        <dbReference type="SAM" id="MobiDB-lite"/>
    </source>
</evidence>
<dbReference type="EMBL" id="JAHMHQ010000007">
    <property type="protein sequence ID" value="KAK1638409.1"/>
    <property type="molecule type" value="Genomic_DNA"/>
</dbReference>
<feature type="compositionally biased region" description="Polar residues" evidence="1">
    <location>
        <begin position="435"/>
        <end position="447"/>
    </location>
</feature>
<dbReference type="Proteomes" id="UP001243989">
    <property type="component" value="Unassembled WGS sequence"/>
</dbReference>
<sequence length="494" mass="54986">MEIIQCKCAKCQTKLASFFNLWTQIGKSYFSPTIEAQGNIQMIAKEPTRIGEAGYLVAECELQDVACAKCDNIIGLKCLGSPVNHVLQDSQILLRQTSVVFLKKNGKPIELDVCRKLKLRVDTRPGSYSTNAPFNSDSRQGCGFGNGQRSPNSENIDLFRLREDLDTQRENIERIDTAGFQVVTQFDGAVSRIDKEMTKLNSTMDQLQKDLDLHRADLKSVKLETSGGKSSLQNSPKLSRVESQVRTANTVISEMQKLFEEAREENSLLRKDLQSAREDYRRLESVTLGLKVTVESATETAKDSLDMAKDSAKETASLRIELRQLRQVIEQDHKKKFDPSKQQIPSRELDILTSNITKIGARANQVETLQMEFDLFKSRIQRLEASAERPSQACEELQLAPTRPSTSSETSGIPNTIDPGSNDLFQGAHVRVHNGATSASPKVQQSTSRKRKAPAEKTAGPGEENKSPRLTRSGAIDKRSIKKPRSSLPANSKF</sequence>
<feature type="region of interest" description="Disordered" evidence="1">
    <location>
        <begin position="387"/>
        <end position="494"/>
    </location>
</feature>
<keyword evidence="3" id="KW-1185">Reference proteome</keyword>
<comment type="caution">
    <text evidence="2">The sequence shown here is derived from an EMBL/GenBank/DDBJ whole genome shotgun (WGS) entry which is preliminary data.</text>
</comment>
<protein>
    <recommendedName>
        <fullName evidence="4">Yippee/Mis18/Cereblon domain-containing protein</fullName>
    </recommendedName>
</protein>
<gene>
    <name evidence="2" type="ORF">BDP81DRAFT_207513</name>
</gene>
<feature type="region of interest" description="Disordered" evidence="1">
    <location>
        <begin position="222"/>
        <end position="241"/>
    </location>
</feature>
<name>A0AAJ0EGW4_9PEZI</name>
<proteinExistence type="predicted"/>
<feature type="compositionally biased region" description="Polar residues" evidence="1">
    <location>
        <begin position="128"/>
        <end position="139"/>
    </location>
</feature>
<evidence type="ECO:0000313" key="3">
    <source>
        <dbReference type="Proteomes" id="UP001243989"/>
    </source>
</evidence>
<feature type="compositionally biased region" description="Polar residues" evidence="1">
    <location>
        <begin position="227"/>
        <end position="241"/>
    </location>
</feature>
<feature type="region of interest" description="Disordered" evidence="1">
    <location>
        <begin position="128"/>
        <end position="156"/>
    </location>
</feature>
<accession>A0AAJ0EGW4</accession>
<dbReference type="AlphaFoldDB" id="A0AAJ0EGW4"/>